<reference evidence="1 2" key="1">
    <citation type="submission" date="2019-11" db="EMBL/GenBank/DDBJ databases">
        <authorList>
            <person name="Li J."/>
        </authorList>
    </citation>
    <scope>NUCLEOTIDE SEQUENCE [LARGE SCALE GENOMIC DNA]</scope>
    <source>
        <strain evidence="1 2">J4</strain>
    </source>
</reference>
<dbReference type="RefSeq" id="WP_153727507.1">
    <property type="nucleotide sequence ID" value="NZ_WJNH01000002.1"/>
</dbReference>
<dbReference type="OrthoDB" id="1708042at2"/>
<dbReference type="Pfam" id="PF03698">
    <property type="entry name" value="UPF0180"/>
    <property type="match status" value="1"/>
</dbReference>
<dbReference type="InterPro" id="IPR005370">
    <property type="entry name" value="UPF0180"/>
</dbReference>
<name>A0A6G1X3N8_9BACI</name>
<comment type="caution">
    <text evidence="1">The sequence shown here is derived from an EMBL/GenBank/DDBJ whole genome shotgun (WGS) entry which is preliminary data.</text>
</comment>
<dbReference type="NCBIfam" id="NF002845">
    <property type="entry name" value="PRK03094.1"/>
    <property type="match status" value="1"/>
</dbReference>
<dbReference type="Proteomes" id="UP000480185">
    <property type="component" value="Unassembled WGS sequence"/>
</dbReference>
<protein>
    <submittedName>
        <fullName evidence="1">Uncharacterized protein</fullName>
    </submittedName>
</protein>
<evidence type="ECO:0000313" key="1">
    <source>
        <dbReference type="EMBL" id="MRG85574.1"/>
    </source>
</evidence>
<dbReference type="EMBL" id="WJNH01000002">
    <property type="protein sequence ID" value="MRG85574.1"/>
    <property type="molecule type" value="Genomic_DNA"/>
</dbReference>
<keyword evidence="2" id="KW-1185">Reference proteome</keyword>
<proteinExistence type="predicted"/>
<dbReference type="AlphaFoldDB" id="A0A6G1X3N8"/>
<sequence>MKRVGVEESLGDVKSALQEKGYDVVDLHTMDDAANCDCCVVTGVDQNVMGMTADVPGGSVIQAKGMSANDVLHEVEERLNHTS</sequence>
<accession>A0A6G1X3N8</accession>
<evidence type="ECO:0000313" key="2">
    <source>
        <dbReference type="Proteomes" id="UP000480185"/>
    </source>
</evidence>
<organism evidence="1 2">
    <name type="scientific">Salinibacillus xinjiangensis</name>
    <dbReference type="NCBI Taxonomy" id="1229268"/>
    <lineage>
        <taxon>Bacteria</taxon>
        <taxon>Bacillati</taxon>
        <taxon>Bacillota</taxon>
        <taxon>Bacilli</taxon>
        <taxon>Bacillales</taxon>
        <taxon>Bacillaceae</taxon>
        <taxon>Salinibacillus</taxon>
    </lineage>
</organism>
<gene>
    <name evidence="1" type="ORF">GH754_04415</name>
</gene>